<evidence type="ECO:0000256" key="5">
    <source>
        <dbReference type="ARBA" id="ARBA00022741"/>
    </source>
</evidence>
<dbReference type="GO" id="GO:0019829">
    <property type="term" value="F:ATPase-coupled monoatomic cation transmembrane transporter activity"/>
    <property type="evidence" value="ECO:0007669"/>
    <property type="project" value="InterPro"/>
</dbReference>
<evidence type="ECO:0000256" key="4">
    <source>
        <dbReference type="ARBA" id="ARBA00022723"/>
    </source>
</evidence>
<evidence type="ECO:0000313" key="14">
    <source>
        <dbReference type="Proteomes" id="UP000286773"/>
    </source>
</evidence>
<dbReference type="InterPro" id="IPR027256">
    <property type="entry name" value="P-typ_ATPase_IB"/>
</dbReference>
<protein>
    <submittedName>
        <fullName evidence="13">Heavy metal translocating P-type ATPase</fullName>
    </submittedName>
</protein>
<accession>A0A430B173</accession>
<dbReference type="CDD" id="cd07551">
    <property type="entry name" value="P-type_ATPase_HM_ZosA_PfeT-like"/>
    <property type="match status" value="1"/>
</dbReference>
<dbReference type="PANTHER" id="PTHR43079">
    <property type="entry name" value="PROBABLE CADMIUM/ZINC-TRANSPORTING ATPASE HMA1"/>
    <property type="match status" value="1"/>
</dbReference>
<evidence type="ECO:0000256" key="3">
    <source>
        <dbReference type="ARBA" id="ARBA00022692"/>
    </source>
</evidence>
<organism evidence="13 14">
    <name type="scientific">Vagococcus acidifermentans</name>
    <dbReference type="NCBI Taxonomy" id="564710"/>
    <lineage>
        <taxon>Bacteria</taxon>
        <taxon>Bacillati</taxon>
        <taxon>Bacillota</taxon>
        <taxon>Bacilli</taxon>
        <taxon>Lactobacillales</taxon>
        <taxon>Enterococcaceae</taxon>
        <taxon>Vagococcus</taxon>
    </lineage>
</organism>
<dbReference type="InterPro" id="IPR023298">
    <property type="entry name" value="ATPase_P-typ_TM_dom_sf"/>
</dbReference>
<evidence type="ECO:0000313" key="13">
    <source>
        <dbReference type="EMBL" id="RSU13972.1"/>
    </source>
</evidence>
<dbReference type="PANTHER" id="PTHR43079:SF1">
    <property type="entry name" value="CADMIUM_ZINC-TRANSPORTING ATPASE HMA1, CHLOROPLASTIC-RELATED"/>
    <property type="match status" value="1"/>
</dbReference>
<feature type="transmembrane region" description="Helical" evidence="11">
    <location>
        <begin position="9"/>
        <end position="26"/>
    </location>
</feature>
<keyword evidence="4 11" id="KW-0479">Metal-binding</keyword>
<feature type="domain" description="P-type ATPase A" evidence="12">
    <location>
        <begin position="116"/>
        <end position="216"/>
    </location>
</feature>
<dbReference type="SFLD" id="SFLDS00003">
    <property type="entry name" value="Haloacid_Dehalogenase"/>
    <property type="match status" value="1"/>
</dbReference>
<dbReference type="NCBIfam" id="TIGR01525">
    <property type="entry name" value="ATPase-IB_hvy"/>
    <property type="match status" value="1"/>
</dbReference>
<feature type="transmembrane region" description="Helical" evidence="11">
    <location>
        <begin position="237"/>
        <end position="256"/>
    </location>
</feature>
<dbReference type="InterPro" id="IPR044492">
    <property type="entry name" value="P_typ_ATPase_HD_dom"/>
</dbReference>
<dbReference type="SUPFAM" id="SSF81665">
    <property type="entry name" value="Calcium ATPase, transmembrane domain M"/>
    <property type="match status" value="1"/>
</dbReference>
<keyword evidence="11" id="KW-1003">Cell membrane</keyword>
<keyword evidence="8" id="KW-1278">Translocase</keyword>
<dbReference type="OrthoDB" id="9813266at2"/>
<dbReference type="InterPro" id="IPR018303">
    <property type="entry name" value="ATPase_P-typ_P_site"/>
</dbReference>
<evidence type="ECO:0000256" key="2">
    <source>
        <dbReference type="ARBA" id="ARBA00006024"/>
    </source>
</evidence>
<evidence type="ECO:0000256" key="10">
    <source>
        <dbReference type="ARBA" id="ARBA00023136"/>
    </source>
</evidence>
<keyword evidence="10 11" id="KW-0472">Membrane</keyword>
<dbReference type="PROSITE" id="PS00154">
    <property type="entry name" value="ATPASE_E1_E2"/>
    <property type="match status" value="1"/>
</dbReference>
<dbReference type="InterPro" id="IPR023299">
    <property type="entry name" value="ATPase_P-typ_cyto_dom_N"/>
</dbReference>
<dbReference type="GO" id="GO:0046872">
    <property type="term" value="F:metal ion binding"/>
    <property type="evidence" value="ECO:0007669"/>
    <property type="project" value="UniProtKB-KW"/>
</dbReference>
<evidence type="ECO:0000256" key="9">
    <source>
        <dbReference type="ARBA" id="ARBA00022989"/>
    </source>
</evidence>
<dbReference type="Pfam" id="PF00702">
    <property type="entry name" value="Hydrolase"/>
    <property type="match status" value="1"/>
</dbReference>
<dbReference type="Gene3D" id="3.40.1110.10">
    <property type="entry name" value="Calcium-transporting ATPase, cytoplasmic domain N"/>
    <property type="match status" value="1"/>
</dbReference>
<comment type="similarity">
    <text evidence="2 11">Belongs to the cation transport ATPase (P-type) (TC 3.A.3) family. Type IB subfamily.</text>
</comment>
<gene>
    <name evidence="13" type="ORF">CBF27_02330</name>
</gene>
<keyword evidence="3 11" id="KW-0812">Transmembrane</keyword>
<evidence type="ECO:0000259" key="12">
    <source>
        <dbReference type="Pfam" id="PF00122"/>
    </source>
</evidence>
<feature type="transmembrane region" description="Helical" evidence="11">
    <location>
        <begin position="32"/>
        <end position="48"/>
    </location>
</feature>
<dbReference type="InterPro" id="IPR059000">
    <property type="entry name" value="ATPase_P-type_domA"/>
</dbReference>
<dbReference type="SUPFAM" id="SSF81653">
    <property type="entry name" value="Calcium ATPase, transduction domain A"/>
    <property type="match status" value="1"/>
</dbReference>
<dbReference type="Gene3D" id="2.70.150.10">
    <property type="entry name" value="Calcium-transporting ATPase, cytoplasmic transduction domain A"/>
    <property type="match status" value="1"/>
</dbReference>
<comment type="subcellular location">
    <subcellularLocation>
        <location evidence="11">Cell membrane</location>
    </subcellularLocation>
    <subcellularLocation>
        <location evidence="1">Membrane</location>
        <topology evidence="1">Multi-pass membrane protein</topology>
    </subcellularLocation>
</comment>
<dbReference type="InterPro" id="IPR036412">
    <property type="entry name" value="HAD-like_sf"/>
</dbReference>
<evidence type="ECO:0000256" key="1">
    <source>
        <dbReference type="ARBA" id="ARBA00004141"/>
    </source>
</evidence>
<dbReference type="InterPro" id="IPR001757">
    <property type="entry name" value="P_typ_ATPase"/>
</dbReference>
<dbReference type="EMBL" id="NGKC01000002">
    <property type="protein sequence ID" value="RSU13972.1"/>
    <property type="molecule type" value="Genomic_DNA"/>
</dbReference>
<keyword evidence="14" id="KW-1185">Reference proteome</keyword>
<dbReference type="SUPFAM" id="SSF56784">
    <property type="entry name" value="HAD-like"/>
    <property type="match status" value="1"/>
</dbReference>
<dbReference type="GO" id="GO:0016887">
    <property type="term" value="F:ATP hydrolysis activity"/>
    <property type="evidence" value="ECO:0007669"/>
    <property type="project" value="InterPro"/>
</dbReference>
<dbReference type="GO" id="GO:0005524">
    <property type="term" value="F:ATP binding"/>
    <property type="evidence" value="ECO:0007669"/>
    <property type="project" value="UniProtKB-UniRule"/>
</dbReference>
<dbReference type="AlphaFoldDB" id="A0A430B173"/>
<dbReference type="RefSeq" id="WP_126812463.1">
    <property type="nucleotide sequence ID" value="NZ_NGKC01000002.1"/>
</dbReference>
<dbReference type="SFLD" id="SFLDG00002">
    <property type="entry name" value="C1.7:_P-type_atpase_like"/>
    <property type="match status" value="1"/>
</dbReference>
<sequence length="645" mass="70385">MTFIKQQKVMLAAITCGVMMVGGLILEKSGFAYYPAIYIIGMIIGGYQQTKEGIIDTIENKHLNVDLLMALAAIGACTIQYYFEGIMLTFIFSTSGALEEYTTSKSKKEIESLMEIQPETAQLMLDNGQTKEVPVESLKIGDKLLVPKGANVPIDGTLLDQYATLNEAAITGESLPVEKTTADNLFASTNNLGNSFTMTVTKEAKDTLFSKIIRLVNEAQNTPSKTASFLKDFENKYVKVVLVAVPLMIFIPYFFLNWTWNESFYRGMVLLVVASPCALVASATPATLAAISNGARNQVLFKGGIFLEALADLKAVNFDKTGTLTEGKPVVTDDVFVPGFDDAHTQNIVTAIEGTSTHPLAQALVAKYNSHGMKRPEQLIVEEISGFGMQGTEGETIWKIGKESFVTNKPLSEKIAEDTRRFQAEGKTVVYISKNDDIAAYFALLDMPKQEAVDTIRYFKQEGIQTVMLTGDHEKTALAIAKILDVDEVHASHLPEDKAAFILEQKKTLGTNAMVGDGINDAPALANASIGVAMGQGTDVAIDVSDVVLIKNDLHKLQMSHQLSLKLKRIITQNIVFSLSVIVLLILSNFFKIINLPLGVIGHEGSTILVILNGLRMLKNIPLKHESAQPTDSEIEKARHSSTYA</sequence>
<evidence type="ECO:0000256" key="7">
    <source>
        <dbReference type="ARBA" id="ARBA00022842"/>
    </source>
</evidence>
<dbReference type="PRINTS" id="PR00941">
    <property type="entry name" value="CDATPASE"/>
</dbReference>
<keyword evidence="5 11" id="KW-0547">Nucleotide-binding</keyword>
<dbReference type="InterPro" id="IPR051949">
    <property type="entry name" value="Cation_Transport_ATPase"/>
</dbReference>
<dbReference type="InterPro" id="IPR023214">
    <property type="entry name" value="HAD_sf"/>
</dbReference>
<dbReference type="SFLD" id="SFLDF00027">
    <property type="entry name" value="p-type_atpase"/>
    <property type="match status" value="1"/>
</dbReference>
<keyword evidence="7" id="KW-0460">Magnesium</keyword>
<feature type="transmembrane region" description="Helical" evidence="11">
    <location>
        <begin position="570"/>
        <end position="590"/>
    </location>
</feature>
<evidence type="ECO:0000256" key="11">
    <source>
        <dbReference type="RuleBase" id="RU362081"/>
    </source>
</evidence>
<dbReference type="Pfam" id="PF00122">
    <property type="entry name" value="E1-E2_ATPase"/>
    <property type="match status" value="1"/>
</dbReference>
<evidence type="ECO:0000256" key="6">
    <source>
        <dbReference type="ARBA" id="ARBA00022840"/>
    </source>
</evidence>
<reference evidence="13 14" key="1">
    <citation type="submission" date="2017-05" db="EMBL/GenBank/DDBJ databases">
        <title>Vagococcus spp. assemblies.</title>
        <authorList>
            <person name="Gulvik C.A."/>
        </authorList>
    </citation>
    <scope>NUCLEOTIDE SEQUENCE [LARGE SCALE GENOMIC DNA]</scope>
    <source>
        <strain evidence="13 14">LMG 24798</strain>
    </source>
</reference>
<evidence type="ECO:0000256" key="8">
    <source>
        <dbReference type="ARBA" id="ARBA00022967"/>
    </source>
</evidence>
<feature type="transmembrane region" description="Helical" evidence="11">
    <location>
        <begin position="268"/>
        <end position="291"/>
    </location>
</feature>
<keyword evidence="6 11" id="KW-0067">ATP-binding</keyword>
<dbReference type="PRINTS" id="PR00119">
    <property type="entry name" value="CATATPASE"/>
</dbReference>
<name>A0A430B173_9ENTE</name>
<dbReference type="Proteomes" id="UP000286773">
    <property type="component" value="Unassembled WGS sequence"/>
</dbReference>
<proteinExistence type="inferred from homology"/>
<dbReference type="GO" id="GO:0005886">
    <property type="term" value="C:plasma membrane"/>
    <property type="evidence" value="ECO:0007669"/>
    <property type="project" value="UniProtKB-SubCell"/>
</dbReference>
<dbReference type="Gene3D" id="3.40.50.1000">
    <property type="entry name" value="HAD superfamily/HAD-like"/>
    <property type="match status" value="1"/>
</dbReference>
<keyword evidence="9 11" id="KW-1133">Transmembrane helix</keyword>
<dbReference type="InterPro" id="IPR008250">
    <property type="entry name" value="ATPase_P-typ_transduc_dom_A_sf"/>
</dbReference>
<comment type="caution">
    <text evidence="13">The sequence shown here is derived from an EMBL/GenBank/DDBJ whole genome shotgun (WGS) entry which is preliminary data.</text>
</comment>
<dbReference type="NCBIfam" id="TIGR01494">
    <property type="entry name" value="ATPase_P-type"/>
    <property type="match status" value="1"/>
</dbReference>